<dbReference type="Proteomes" id="UP000000639">
    <property type="component" value="Chromosome"/>
</dbReference>
<dbReference type="STRING" id="357804.Ping_2920"/>
<dbReference type="OrthoDB" id="6077588at2"/>
<accession>A1SYQ7</accession>
<sequence length="380" mass="40844">MNKVSILALSISSILLASNVSAANQVADATGNAMGNTGVASAGYLTAPFYNPALGADFKANDDFAILIPAISVSARDTSDSLTTIDDLQTSIEKYENSGSTSTAELNKIDGYLNQLDGNQPFAVTAGIGLAIALPAKAVSSNLFARGYAEIIATTDIATDLDIVDRYTNSTVYMLAFDYVEVGLSLAKEFIISEEQFSFGITPKYQKMATYAQRVTVSDFDISNYNESEITKNAFNLDLGAMWYKDNFRAGLAVKDLLSQSIEARGNGLKDTYKLDTQVTLGLAYASEYFTAAIDGDLTKQTRFQNQNDNTQFVRFGIEGNAWDWAQLRAGYEIDLQDTLDNSITAGIGISPFDVVSLDIAGSYAGNNQFGASANLAFTL</sequence>
<evidence type="ECO:0008006" key="4">
    <source>
        <dbReference type="Google" id="ProtNLM"/>
    </source>
</evidence>
<name>A1SYQ7_PSYIN</name>
<dbReference type="EMBL" id="CP000510">
    <property type="protein sequence ID" value="ABM04622.1"/>
    <property type="molecule type" value="Genomic_DNA"/>
</dbReference>
<gene>
    <name evidence="2" type="ordered locus">Ping_2920</name>
</gene>
<protein>
    <recommendedName>
        <fullName evidence="4">Conjugal transfer protein TraF</fullName>
    </recommendedName>
</protein>
<dbReference type="InterPro" id="IPR032811">
    <property type="entry name" value="Put_conjugal_transfer"/>
</dbReference>
<dbReference type="HOGENOM" id="CLU_037007_1_0_6"/>
<evidence type="ECO:0000313" key="3">
    <source>
        <dbReference type="Proteomes" id="UP000000639"/>
    </source>
</evidence>
<organism evidence="2 3">
    <name type="scientific">Psychromonas ingrahamii (strain DSM 17664 / CCUG 51855 / 37)</name>
    <dbReference type="NCBI Taxonomy" id="357804"/>
    <lineage>
        <taxon>Bacteria</taxon>
        <taxon>Pseudomonadati</taxon>
        <taxon>Pseudomonadota</taxon>
        <taxon>Gammaproteobacteria</taxon>
        <taxon>Alteromonadales</taxon>
        <taxon>Psychromonadaceae</taxon>
        <taxon>Psychromonas</taxon>
    </lineage>
</organism>
<dbReference type="Pfam" id="PF13729">
    <property type="entry name" value="TraF_2"/>
    <property type="match status" value="1"/>
</dbReference>
<dbReference type="AlphaFoldDB" id="A1SYQ7"/>
<dbReference type="Gene3D" id="2.40.160.60">
    <property type="entry name" value="Outer membrane protein transport protein (OMPP1/FadL/TodX)"/>
    <property type="match status" value="1"/>
</dbReference>
<reference evidence="2 3" key="1">
    <citation type="submission" date="2007-01" db="EMBL/GenBank/DDBJ databases">
        <title>Complete sequence of Psychromonas ingrahamii 37.</title>
        <authorList>
            <consortium name="US DOE Joint Genome Institute"/>
            <person name="Copeland A."/>
            <person name="Lucas S."/>
            <person name="Lapidus A."/>
            <person name="Barry K."/>
            <person name="Detter J.C."/>
            <person name="Glavina del Rio T."/>
            <person name="Hammon N."/>
            <person name="Israni S."/>
            <person name="Dalin E."/>
            <person name="Tice H."/>
            <person name="Pitluck S."/>
            <person name="Thompson L.S."/>
            <person name="Brettin T."/>
            <person name="Bruce D."/>
            <person name="Han C."/>
            <person name="Tapia R."/>
            <person name="Schmutz J."/>
            <person name="Larimer F."/>
            <person name="Land M."/>
            <person name="Hauser L."/>
            <person name="Kyrpides N."/>
            <person name="Ivanova N."/>
            <person name="Staley J."/>
            <person name="Richardson P."/>
        </authorList>
    </citation>
    <scope>NUCLEOTIDE SEQUENCE [LARGE SCALE GENOMIC DNA]</scope>
    <source>
        <strain evidence="2 3">37</strain>
    </source>
</reference>
<dbReference type="KEGG" id="pin:Ping_2920"/>
<feature type="signal peptide" evidence="1">
    <location>
        <begin position="1"/>
        <end position="22"/>
    </location>
</feature>
<dbReference type="eggNOG" id="ENOG502Z8UB">
    <property type="taxonomic scope" value="Bacteria"/>
</dbReference>
<keyword evidence="1" id="KW-0732">Signal</keyword>
<evidence type="ECO:0000313" key="2">
    <source>
        <dbReference type="EMBL" id="ABM04622.1"/>
    </source>
</evidence>
<feature type="chain" id="PRO_5002637622" description="Conjugal transfer protein TraF" evidence="1">
    <location>
        <begin position="23"/>
        <end position="380"/>
    </location>
</feature>
<proteinExistence type="predicted"/>
<keyword evidence="3" id="KW-1185">Reference proteome</keyword>
<dbReference type="RefSeq" id="WP_011771176.1">
    <property type="nucleotide sequence ID" value="NC_008709.1"/>
</dbReference>
<evidence type="ECO:0000256" key="1">
    <source>
        <dbReference type="SAM" id="SignalP"/>
    </source>
</evidence>